<dbReference type="EMBL" id="LAZR01007425">
    <property type="protein sequence ID" value="KKM85359.1"/>
    <property type="molecule type" value="Genomic_DNA"/>
</dbReference>
<proteinExistence type="predicted"/>
<sequence>MVKDIEKQHLKAEKLSKALQNKRAAKIFGSVGDSYLKLGNFDLAGDCYFNAASCSIKEEKFLIGIEFYRKAGNASLFNDQILEANRFYREAIKHISKLRSASYRNQNFLLFSSLSYLCLFIKGEQKEGLKLVKKIKKWVDDTYFKENPLIRLISNLTMVTKEKSEKYVERIKKDFDNLKLREAEISLAKQALVIAKTISSLITELKFDKNVYTTNEIINLALIIDSKPLLEISNQKFYNYKLNELKITKIRVTLSENLTLQKKPEVPQIIVIGKSKRLPLLIKSHFQMENSKIGPILLSGELNSNLIFKYEISQQLKPNLISPPPSLDISIKNLRPPLIGQTFPLEILIENKSEGDAFNLNIEVAFPEQIKIMRGTLKKLIYSLKSNENINWEINLKPTEAGDYIVKITCKFNDPDQNSIEEVKEFPFPIKL</sequence>
<name>A0A0F9KSV4_9ZZZZ</name>
<dbReference type="AlphaFoldDB" id="A0A0F9KSV4"/>
<dbReference type="InterPro" id="IPR013783">
    <property type="entry name" value="Ig-like_fold"/>
</dbReference>
<organism evidence="1">
    <name type="scientific">marine sediment metagenome</name>
    <dbReference type="NCBI Taxonomy" id="412755"/>
    <lineage>
        <taxon>unclassified sequences</taxon>
        <taxon>metagenomes</taxon>
        <taxon>ecological metagenomes</taxon>
    </lineage>
</organism>
<gene>
    <name evidence="1" type="ORF">LCGC14_1289870</name>
</gene>
<evidence type="ECO:0000313" key="1">
    <source>
        <dbReference type="EMBL" id="KKM85359.1"/>
    </source>
</evidence>
<dbReference type="Gene3D" id="2.60.40.10">
    <property type="entry name" value="Immunoglobulins"/>
    <property type="match status" value="1"/>
</dbReference>
<reference evidence="1" key="1">
    <citation type="journal article" date="2015" name="Nature">
        <title>Complex archaea that bridge the gap between prokaryotes and eukaryotes.</title>
        <authorList>
            <person name="Spang A."/>
            <person name="Saw J.H."/>
            <person name="Jorgensen S.L."/>
            <person name="Zaremba-Niedzwiedzka K."/>
            <person name="Martijn J."/>
            <person name="Lind A.E."/>
            <person name="van Eijk R."/>
            <person name="Schleper C."/>
            <person name="Guy L."/>
            <person name="Ettema T.J."/>
        </authorList>
    </citation>
    <scope>NUCLEOTIDE SEQUENCE</scope>
</reference>
<dbReference type="SUPFAM" id="SSF48452">
    <property type="entry name" value="TPR-like"/>
    <property type="match status" value="1"/>
</dbReference>
<accession>A0A0F9KSV4</accession>
<dbReference type="InterPro" id="IPR011990">
    <property type="entry name" value="TPR-like_helical_dom_sf"/>
</dbReference>
<comment type="caution">
    <text evidence="1">The sequence shown here is derived from an EMBL/GenBank/DDBJ whole genome shotgun (WGS) entry which is preliminary data.</text>
</comment>
<protein>
    <submittedName>
        <fullName evidence="1">Uncharacterized protein</fullName>
    </submittedName>
</protein>